<protein>
    <submittedName>
        <fullName evidence="1">HEAT repeat domain-containing protein</fullName>
    </submittedName>
</protein>
<gene>
    <name evidence="1" type="ORF">WKI68_41505</name>
</gene>
<comment type="caution">
    <text evidence="1">The sequence shown here is derived from an EMBL/GenBank/DDBJ whole genome shotgun (WGS) entry which is preliminary data.</text>
</comment>
<keyword evidence="2" id="KW-1185">Reference proteome</keyword>
<evidence type="ECO:0000313" key="1">
    <source>
        <dbReference type="EMBL" id="MEJ8645943.1"/>
    </source>
</evidence>
<accession>A0ABU8UDG4</accession>
<dbReference type="Pfam" id="PF13646">
    <property type="entry name" value="HEAT_2"/>
    <property type="match status" value="1"/>
</dbReference>
<evidence type="ECO:0000313" key="2">
    <source>
        <dbReference type="Proteomes" id="UP001382904"/>
    </source>
</evidence>
<name>A0ABU8UDG4_9ACTN</name>
<dbReference type="Proteomes" id="UP001382904">
    <property type="component" value="Unassembled WGS sequence"/>
</dbReference>
<sequence>MPSSAGRTAPLRRAAVTAISLWSSDVPAAARHVLPLLGDPDAEVRQAAVQAFSSWGTVVVPLLQTVRLDGPGPARAGALEALAEIGGEVVIAQGTGKLALTEYGRRPGTPPGALGR</sequence>
<dbReference type="InterPro" id="IPR011989">
    <property type="entry name" value="ARM-like"/>
</dbReference>
<dbReference type="EMBL" id="JBBKAM010000004">
    <property type="protein sequence ID" value="MEJ8645943.1"/>
    <property type="molecule type" value="Genomic_DNA"/>
</dbReference>
<organism evidence="1 2">
    <name type="scientific">Streptomyces caledonius</name>
    <dbReference type="NCBI Taxonomy" id="3134107"/>
    <lineage>
        <taxon>Bacteria</taxon>
        <taxon>Bacillati</taxon>
        <taxon>Actinomycetota</taxon>
        <taxon>Actinomycetes</taxon>
        <taxon>Kitasatosporales</taxon>
        <taxon>Streptomycetaceae</taxon>
        <taxon>Streptomyces</taxon>
    </lineage>
</organism>
<reference evidence="1 2" key="1">
    <citation type="submission" date="2024-03" db="EMBL/GenBank/DDBJ databases">
        <title>Novel Streptomyces species of biotechnological and ecological value are a feature of Machair soil.</title>
        <authorList>
            <person name="Prole J.R."/>
            <person name="Goodfellow M."/>
            <person name="Allenby N."/>
            <person name="Ward A.C."/>
        </authorList>
    </citation>
    <scope>NUCLEOTIDE SEQUENCE [LARGE SCALE GENOMIC DNA]</scope>
    <source>
        <strain evidence="1 2">MS1.HAVA.3</strain>
    </source>
</reference>
<proteinExistence type="predicted"/>
<dbReference type="InterPro" id="IPR016024">
    <property type="entry name" value="ARM-type_fold"/>
</dbReference>
<dbReference type="SUPFAM" id="SSF48371">
    <property type="entry name" value="ARM repeat"/>
    <property type="match status" value="1"/>
</dbReference>
<dbReference type="Gene3D" id="1.25.10.10">
    <property type="entry name" value="Leucine-rich Repeat Variant"/>
    <property type="match status" value="1"/>
</dbReference>